<feature type="region of interest" description="Disordered" evidence="1">
    <location>
        <begin position="116"/>
        <end position="137"/>
    </location>
</feature>
<dbReference type="InParanoid" id="A0A6J2X792"/>
<protein>
    <submittedName>
        <fullName evidence="3">Vitellogenin-like</fullName>
    </submittedName>
</protein>
<feature type="compositionally biased region" description="Basic residues" evidence="1">
    <location>
        <begin position="62"/>
        <end position="77"/>
    </location>
</feature>
<feature type="compositionally biased region" description="Basic and acidic residues" evidence="1">
    <location>
        <begin position="24"/>
        <end position="33"/>
    </location>
</feature>
<dbReference type="GeneID" id="115875670"/>
<organism evidence="2 3">
    <name type="scientific">Sitophilus oryzae</name>
    <name type="common">Rice weevil</name>
    <name type="synonym">Curculio oryzae</name>
    <dbReference type="NCBI Taxonomy" id="7048"/>
    <lineage>
        <taxon>Eukaryota</taxon>
        <taxon>Metazoa</taxon>
        <taxon>Ecdysozoa</taxon>
        <taxon>Arthropoda</taxon>
        <taxon>Hexapoda</taxon>
        <taxon>Insecta</taxon>
        <taxon>Pterygota</taxon>
        <taxon>Neoptera</taxon>
        <taxon>Endopterygota</taxon>
        <taxon>Coleoptera</taxon>
        <taxon>Polyphaga</taxon>
        <taxon>Cucujiformia</taxon>
        <taxon>Curculionidae</taxon>
        <taxon>Dryophthorinae</taxon>
        <taxon>Sitophilus</taxon>
    </lineage>
</organism>
<feature type="compositionally biased region" description="Basic and acidic residues" evidence="1">
    <location>
        <begin position="78"/>
        <end position="95"/>
    </location>
</feature>
<feature type="compositionally biased region" description="Basic and acidic residues" evidence="1">
    <location>
        <begin position="40"/>
        <end position="56"/>
    </location>
</feature>
<feature type="compositionally biased region" description="Polar residues" evidence="1">
    <location>
        <begin position="118"/>
        <end position="137"/>
    </location>
</feature>
<dbReference type="Proteomes" id="UP000504635">
    <property type="component" value="Unplaced"/>
</dbReference>
<sequence length="178" mass="20882">MGKRRRSDTSSSSDCSYNNSSSSENRDSDVERYRNKKSRKQDSRDLRKCSKSRDSLKGNQSKSRRSPSKVRDLRKRTRECSKGTLDSRKRPESNFHKKIPEKRLESQVVIVRQDNDRSTTPTCSGNFSPVDTNNTESTQDRIRKLESMIEQLNTYRKVVYEMQRMLIFIEFHEKSAES</sequence>
<evidence type="ECO:0000313" key="2">
    <source>
        <dbReference type="Proteomes" id="UP000504635"/>
    </source>
</evidence>
<feature type="region of interest" description="Disordered" evidence="1">
    <location>
        <begin position="1"/>
        <end position="101"/>
    </location>
</feature>
<dbReference type="RefSeq" id="XP_030747062.1">
    <property type="nucleotide sequence ID" value="XM_030891202.1"/>
</dbReference>
<feature type="compositionally biased region" description="Low complexity" evidence="1">
    <location>
        <begin position="9"/>
        <end position="23"/>
    </location>
</feature>
<dbReference type="KEGG" id="soy:115875670"/>
<proteinExistence type="predicted"/>
<dbReference type="AlphaFoldDB" id="A0A6J2X792"/>
<gene>
    <name evidence="3" type="primary">LOC115875670</name>
</gene>
<reference evidence="3" key="1">
    <citation type="submission" date="2025-08" db="UniProtKB">
        <authorList>
            <consortium name="RefSeq"/>
        </authorList>
    </citation>
    <scope>IDENTIFICATION</scope>
    <source>
        <tissue evidence="3">Gonads</tissue>
    </source>
</reference>
<evidence type="ECO:0000313" key="3">
    <source>
        <dbReference type="RefSeq" id="XP_030747062.1"/>
    </source>
</evidence>
<evidence type="ECO:0000256" key="1">
    <source>
        <dbReference type="SAM" id="MobiDB-lite"/>
    </source>
</evidence>
<keyword evidence="2" id="KW-1185">Reference proteome</keyword>
<accession>A0A6J2X792</accession>
<name>A0A6J2X792_SITOR</name>